<sequence>MGHHSGQRGDHMSVTFEDSGIEQALLDFAHQNSNVERKVVRSEGALIAEALEKNTPWEDESKYRSWNEQFKLETEKGKEHKAFKHLKEDVVIQMGQDDKVTIGYGKDTYWRAHFVENGTARTGGMVDRSKKRHWGKGIQGQHFMQRTIDEEQAIALNRVAASLKAALKL</sequence>
<keyword evidence="2" id="KW-1185">Reference proteome</keyword>
<dbReference type="EMBL" id="SRJD01000041">
    <property type="protein sequence ID" value="TGA95710.1"/>
    <property type="molecule type" value="Genomic_DNA"/>
</dbReference>
<name>A0A4Z0GGM4_9BACL</name>
<reference evidence="1 2" key="1">
    <citation type="journal article" date="2015" name="Int. J. Syst. Evol. Microbiol.">
        <title>Sporolactobacillus shoreae sp. nov. and Sporolactobacillus spathodeae sp. nov., two spore-forming lactic acid bacteria isolated from tree barks in Thailand.</title>
        <authorList>
            <person name="Thamacharoensuk T."/>
            <person name="Kitahara M."/>
            <person name="Ohkuma M."/>
            <person name="Thongchul N."/>
            <person name="Tanasupawat S."/>
        </authorList>
    </citation>
    <scope>NUCLEOTIDE SEQUENCE [LARGE SCALE GENOMIC DNA]</scope>
    <source>
        <strain evidence="1 2">BK92</strain>
    </source>
</reference>
<proteinExistence type="predicted"/>
<gene>
    <name evidence="1" type="ORF">E4665_17650</name>
</gene>
<dbReference type="NCBIfam" id="TIGR01725">
    <property type="entry name" value="phge_HK97_gp10"/>
    <property type="match status" value="1"/>
</dbReference>
<dbReference type="InterPro" id="IPR010064">
    <property type="entry name" value="HK97-gp10_tail"/>
</dbReference>
<dbReference type="AlphaFoldDB" id="A0A4Z0GGM4"/>
<evidence type="ECO:0000313" key="2">
    <source>
        <dbReference type="Proteomes" id="UP000298347"/>
    </source>
</evidence>
<protein>
    <recommendedName>
        <fullName evidence="3">HK97 gp10 family phage protein</fullName>
    </recommendedName>
</protein>
<evidence type="ECO:0000313" key="1">
    <source>
        <dbReference type="EMBL" id="TGA95710.1"/>
    </source>
</evidence>
<organism evidence="1 2">
    <name type="scientific">Sporolactobacillus shoreae</name>
    <dbReference type="NCBI Taxonomy" id="1465501"/>
    <lineage>
        <taxon>Bacteria</taxon>
        <taxon>Bacillati</taxon>
        <taxon>Bacillota</taxon>
        <taxon>Bacilli</taxon>
        <taxon>Bacillales</taxon>
        <taxon>Sporolactobacillaceae</taxon>
        <taxon>Sporolactobacillus</taxon>
    </lineage>
</organism>
<dbReference type="Proteomes" id="UP000298347">
    <property type="component" value="Unassembled WGS sequence"/>
</dbReference>
<evidence type="ECO:0008006" key="3">
    <source>
        <dbReference type="Google" id="ProtNLM"/>
    </source>
</evidence>
<accession>A0A4Z0GGM4</accession>
<dbReference type="OrthoDB" id="886754at2"/>
<comment type="caution">
    <text evidence="1">The sequence shown here is derived from an EMBL/GenBank/DDBJ whole genome shotgun (WGS) entry which is preliminary data.</text>
</comment>